<dbReference type="Gene3D" id="3.40.50.720">
    <property type="entry name" value="NAD(P)-binding Rossmann-like Domain"/>
    <property type="match status" value="1"/>
</dbReference>
<reference evidence="1 2" key="1">
    <citation type="submission" date="2018-11" db="EMBL/GenBank/DDBJ databases">
        <title>Gordonia insulae sp. nov., isolated from an island soil.</title>
        <authorList>
            <person name="Kim Y.S."/>
            <person name="Kim S.B."/>
        </authorList>
    </citation>
    <scope>NUCLEOTIDE SEQUENCE [LARGE SCALE GENOMIC DNA]</scope>
    <source>
        <strain evidence="1 2">MMS17-SY073</strain>
    </source>
</reference>
<dbReference type="Pfam" id="PF13561">
    <property type="entry name" value="adh_short_C2"/>
    <property type="match status" value="1"/>
</dbReference>
<accession>A0A3G8JLC4</accession>
<dbReference type="KEGG" id="gom:D7316_02487"/>
<organism evidence="1 2">
    <name type="scientific">Gordonia insulae</name>
    <dbReference type="NCBI Taxonomy" id="2420509"/>
    <lineage>
        <taxon>Bacteria</taxon>
        <taxon>Bacillati</taxon>
        <taxon>Actinomycetota</taxon>
        <taxon>Actinomycetes</taxon>
        <taxon>Mycobacteriales</taxon>
        <taxon>Gordoniaceae</taxon>
        <taxon>Gordonia</taxon>
    </lineage>
</organism>
<keyword evidence="2" id="KW-1185">Reference proteome</keyword>
<name>A0A3G8JLC4_9ACTN</name>
<dbReference type="EMBL" id="CP033972">
    <property type="protein sequence ID" value="AZG45887.1"/>
    <property type="molecule type" value="Genomic_DNA"/>
</dbReference>
<evidence type="ECO:0000313" key="2">
    <source>
        <dbReference type="Proteomes" id="UP000271469"/>
    </source>
</evidence>
<proteinExistence type="predicted"/>
<evidence type="ECO:0000313" key="1">
    <source>
        <dbReference type="EMBL" id="AZG45887.1"/>
    </source>
</evidence>
<dbReference type="InterPro" id="IPR002347">
    <property type="entry name" value="SDR_fam"/>
</dbReference>
<dbReference type="GO" id="GO:0004316">
    <property type="term" value="F:3-oxoacyl-[acyl-carrier-protein] reductase (NADPH) activity"/>
    <property type="evidence" value="ECO:0007669"/>
    <property type="project" value="UniProtKB-EC"/>
</dbReference>
<dbReference type="AlphaFoldDB" id="A0A3G8JLC4"/>
<sequence length="56" mass="5822">MQQLEQQLKSVIPLGGKLGDPVEDLGPVLLFLSSDAAKFITGQLLAVDGGLQMLGA</sequence>
<dbReference type="InterPro" id="IPR036291">
    <property type="entry name" value="NAD(P)-bd_dom_sf"/>
</dbReference>
<keyword evidence="1" id="KW-0560">Oxidoreductase</keyword>
<gene>
    <name evidence="1" type="primary">fabG_8</name>
    <name evidence="1" type="ORF">D7316_02487</name>
</gene>
<dbReference type="Proteomes" id="UP000271469">
    <property type="component" value="Chromosome"/>
</dbReference>
<dbReference type="EC" id="1.1.1.100" evidence="1"/>
<protein>
    <submittedName>
        <fullName evidence="1">3-oxoacyl-[acyl-carrier-protein] reductase FabG</fullName>
        <ecNumber evidence="1">1.1.1.100</ecNumber>
    </submittedName>
</protein>
<dbReference type="SUPFAM" id="SSF51735">
    <property type="entry name" value="NAD(P)-binding Rossmann-fold domains"/>
    <property type="match status" value="1"/>
</dbReference>